<proteinExistence type="predicted"/>
<feature type="region of interest" description="Disordered" evidence="1">
    <location>
        <begin position="410"/>
        <end position="445"/>
    </location>
</feature>
<name>A0A371DN55_9APHY</name>
<dbReference type="EMBL" id="KZ857386">
    <property type="protein sequence ID" value="RDX53975.1"/>
    <property type="molecule type" value="Genomic_DNA"/>
</dbReference>
<feature type="compositionally biased region" description="Low complexity" evidence="1">
    <location>
        <begin position="165"/>
        <end position="181"/>
    </location>
</feature>
<dbReference type="AlphaFoldDB" id="A0A371DN55"/>
<feature type="compositionally biased region" description="Polar residues" evidence="1">
    <location>
        <begin position="419"/>
        <end position="440"/>
    </location>
</feature>
<feature type="compositionally biased region" description="Low complexity" evidence="1">
    <location>
        <begin position="269"/>
        <end position="278"/>
    </location>
</feature>
<dbReference type="Proteomes" id="UP000256964">
    <property type="component" value="Unassembled WGS sequence"/>
</dbReference>
<evidence type="ECO:0000313" key="2">
    <source>
        <dbReference type="EMBL" id="RDX53975.1"/>
    </source>
</evidence>
<dbReference type="STRING" id="139420.A0A371DN55"/>
<feature type="region of interest" description="Disordered" evidence="1">
    <location>
        <begin position="155"/>
        <end position="191"/>
    </location>
</feature>
<feature type="compositionally biased region" description="Basic and acidic residues" evidence="1">
    <location>
        <begin position="302"/>
        <end position="317"/>
    </location>
</feature>
<accession>A0A371DN55</accession>
<organism evidence="2 3">
    <name type="scientific">Lentinus brumalis</name>
    <dbReference type="NCBI Taxonomy" id="2498619"/>
    <lineage>
        <taxon>Eukaryota</taxon>
        <taxon>Fungi</taxon>
        <taxon>Dikarya</taxon>
        <taxon>Basidiomycota</taxon>
        <taxon>Agaricomycotina</taxon>
        <taxon>Agaricomycetes</taxon>
        <taxon>Polyporales</taxon>
        <taxon>Polyporaceae</taxon>
        <taxon>Lentinus</taxon>
    </lineage>
</organism>
<protein>
    <submittedName>
        <fullName evidence="2">Uncharacterized protein</fullName>
    </submittedName>
</protein>
<gene>
    <name evidence="2" type="ORF">OH76DRAFT_1399148</name>
</gene>
<evidence type="ECO:0000256" key="1">
    <source>
        <dbReference type="SAM" id="MobiDB-lite"/>
    </source>
</evidence>
<evidence type="ECO:0000313" key="3">
    <source>
        <dbReference type="Proteomes" id="UP000256964"/>
    </source>
</evidence>
<keyword evidence="3" id="KW-1185">Reference proteome</keyword>
<sequence length="461" mass="48965">MCYAVGSLQQATGTCPMCRVFRPSAARCPHIKEVCRNSANHPRHDVMFLKNAEVQTFNGCGYCKWAKTNPPQSRAGYQNPGWPGCCRPPNPSEHKHVPAADWPAVSIVHHVAIPPEIKSVLDSIMTAPISPRGTPPLGSPTGSVRVAAVQSAAPTMARRSSYNVASPTRTDTGTTRSTAAAVPTKSRSGGSPQLVIASLAAVSRGSVGDSSSLPNASSMEQYQTTRRSAMDVFADKRPDPSNTSQNSPGRKHAELSGSVARRSSERRPSISSIVPSVSKATGDITPQRRRVGPISNITPPARRTEVSVERIPIERTSDAPAPRRAGSTIEETVDKVEKLSLSSSASSSSSGSSSGTTVISDGGFTDYLSDESEAELQRQAEAKAAILAQNQMEEQEFKLARQQLAHVDLRPPKSWRGEVQSTPRSQVQVQTNRNSTSYGPSSFVGGAPAYVASAASAHSRG</sequence>
<dbReference type="OrthoDB" id="3217643at2759"/>
<feature type="region of interest" description="Disordered" evidence="1">
    <location>
        <begin position="205"/>
        <end position="330"/>
    </location>
</feature>
<feature type="compositionally biased region" description="Polar residues" evidence="1">
    <location>
        <begin position="208"/>
        <end position="227"/>
    </location>
</feature>
<reference evidence="2 3" key="1">
    <citation type="journal article" date="2018" name="Biotechnol. Biofuels">
        <title>Integrative visual omics of the white-rot fungus Polyporus brumalis exposes the biotechnological potential of its oxidative enzymes for delignifying raw plant biomass.</title>
        <authorList>
            <person name="Miyauchi S."/>
            <person name="Rancon A."/>
            <person name="Drula E."/>
            <person name="Hage H."/>
            <person name="Chaduli D."/>
            <person name="Favel A."/>
            <person name="Grisel S."/>
            <person name="Henrissat B."/>
            <person name="Herpoel-Gimbert I."/>
            <person name="Ruiz-Duenas F.J."/>
            <person name="Chevret D."/>
            <person name="Hainaut M."/>
            <person name="Lin J."/>
            <person name="Wang M."/>
            <person name="Pangilinan J."/>
            <person name="Lipzen A."/>
            <person name="Lesage-Meessen L."/>
            <person name="Navarro D."/>
            <person name="Riley R."/>
            <person name="Grigoriev I.V."/>
            <person name="Zhou S."/>
            <person name="Raouche S."/>
            <person name="Rosso M.N."/>
        </authorList>
    </citation>
    <scope>NUCLEOTIDE SEQUENCE [LARGE SCALE GENOMIC DNA]</scope>
    <source>
        <strain evidence="2 3">BRFM 1820</strain>
    </source>
</reference>